<dbReference type="AlphaFoldDB" id="A0A7H0H875"/>
<dbReference type="EMBL" id="CP060789">
    <property type="protein sequence ID" value="QNP56741.1"/>
    <property type="molecule type" value="Genomic_DNA"/>
</dbReference>
<feature type="transmembrane region" description="Helical" evidence="7">
    <location>
        <begin position="21"/>
        <end position="42"/>
    </location>
</feature>
<evidence type="ECO:0000256" key="6">
    <source>
        <dbReference type="ARBA" id="ARBA00023316"/>
    </source>
</evidence>
<comment type="function">
    <text evidence="7">Functions as a peptidoglycan terminase that cleaves nascent peptidoglycan strands endolytically to terminate their elongation.</text>
</comment>
<dbReference type="InterPro" id="IPR003770">
    <property type="entry name" value="MLTG-like"/>
</dbReference>
<dbReference type="RefSeq" id="WP_187721841.1">
    <property type="nucleotide sequence ID" value="NZ_BAABBL010000002.1"/>
</dbReference>
<dbReference type="GO" id="GO:0008932">
    <property type="term" value="F:lytic endotransglycosylase activity"/>
    <property type="evidence" value="ECO:0007669"/>
    <property type="project" value="UniProtKB-UniRule"/>
</dbReference>
<protein>
    <recommendedName>
        <fullName evidence="7">Endolytic murein transglycosylase</fullName>
        <ecNumber evidence="7">4.2.2.29</ecNumber>
    </recommendedName>
    <alternativeName>
        <fullName evidence="7">Peptidoglycan lytic transglycosylase</fullName>
    </alternativeName>
    <alternativeName>
        <fullName evidence="7">Peptidoglycan polymerization terminase</fullName>
    </alternativeName>
</protein>
<comment type="subcellular location">
    <subcellularLocation>
        <location evidence="7">Cell membrane</location>
        <topology evidence="7">Single-pass membrane protein</topology>
    </subcellularLocation>
</comment>
<keyword evidence="6 7" id="KW-0961">Cell wall biogenesis/degradation</keyword>
<evidence type="ECO:0000256" key="7">
    <source>
        <dbReference type="HAMAP-Rule" id="MF_02065"/>
    </source>
</evidence>
<evidence type="ECO:0000256" key="5">
    <source>
        <dbReference type="ARBA" id="ARBA00023239"/>
    </source>
</evidence>
<proteinExistence type="inferred from homology"/>
<dbReference type="CDD" id="cd08010">
    <property type="entry name" value="MltG_like"/>
    <property type="match status" value="1"/>
</dbReference>
<evidence type="ECO:0000256" key="3">
    <source>
        <dbReference type="ARBA" id="ARBA00022989"/>
    </source>
</evidence>
<evidence type="ECO:0000256" key="2">
    <source>
        <dbReference type="ARBA" id="ARBA00022692"/>
    </source>
</evidence>
<dbReference type="EC" id="4.2.2.29" evidence="7"/>
<reference evidence="8 9" key="1">
    <citation type="submission" date="2020-08" db="EMBL/GenBank/DDBJ databases">
        <title>Genome sequence of Tessaracoccus defluvii JCM 17540T.</title>
        <authorList>
            <person name="Hyun D.-W."/>
            <person name="Bae J.-W."/>
        </authorList>
    </citation>
    <scope>NUCLEOTIDE SEQUENCE [LARGE SCALE GENOMIC DNA]</scope>
    <source>
        <strain evidence="8 9">JCM 17540</strain>
    </source>
</reference>
<keyword evidence="5 7" id="KW-0456">Lyase</keyword>
<keyword evidence="4 7" id="KW-0472">Membrane</keyword>
<comment type="catalytic activity">
    <reaction evidence="7">
        <text>a peptidoglycan chain = a peptidoglycan chain with N-acetyl-1,6-anhydromuramyl-[peptide] at the reducing end + a peptidoglycan chain with N-acetylglucosamine at the non-reducing end.</text>
        <dbReference type="EC" id="4.2.2.29"/>
    </reaction>
</comment>
<evidence type="ECO:0000256" key="4">
    <source>
        <dbReference type="ARBA" id="ARBA00023136"/>
    </source>
</evidence>
<name>A0A7H0H875_9ACTN</name>
<dbReference type="PANTHER" id="PTHR30518:SF2">
    <property type="entry name" value="ENDOLYTIC MUREIN TRANSGLYCOSYLASE"/>
    <property type="match status" value="1"/>
</dbReference>
<keyword evidence="1 7" id="KW-1003">Cell membrane</keyword>
<keyword evidence="2 7" id="KW-0812">Transmembrane</keyword>
<dbReference type="KEGG" id="tdf:H9L22_05035"/>
<dbReference type="GO" id="GO:0005886">
    <property type="term" value="C:plasma membrane"/>
    <property type="evidence" value="ECO:0007669"/>
    <property type="project" value="UniProtKB-SubCell"/>
</dbReference>
<dbReference type="NCBIfam" id="TIGR00247">
    <property type="entry name" value="endolytic transglycosylase MltG"/>
    <property type="match status" value="1"/>
</dbReference>
<evidence type="ECO:0000313" key="8">
    <source>
        <dbReference type="EMBL" id="QNP56741.1"/>
    </source>
</evidence>
<accession>A0A7H0H875</accession>
<feature type="site" description="Important for catalytic activity" evidence="7">
    <location>
        <position position="247"/>
    </location>
</feature>
<keyword evidence="9" id="KW-1185">Reference proteome</keyword>
<dbReference type="HAMAP" id="MF_02065">
    <property type="entry name" value="MltG"/>
    <property type="match status" value="1"/>
</dbReference>
<gene>
    <name evidence="7 8" type="primary">mltG</name>
    <name evidence="8" type="ORF">H9L22_05035</name>
</gene>
<evidence type="ECO:0000256" key="1">
    <source>
        <dbReference type="ARBA" id="ARBA00022475"/>
    </source>
</evidence>
<dbReference type="GO" id="GO:0071555">
    <property type="term" value="P:cell wall organization"/>
    <property type="evidence" value="ECO:0007669"/>
    <property type="project" value="UniProtKB-KW"/>
</dbReference>
<organism evidence="8 9">
    <name type="scientific">Tessaracoccus defluvii</name>
    <dbReference type="NCBI Taxonomy" id="1285901"/>
    <lineage>
        <taxon>Bacteria</taxon>
        <taxon>Bacillati</taxon>
        <taxon>Actinomycetota</taxon>
        <taxon>Actinomycetes</taxon>
        <taxon>Propionibacteriales</taxon>
        <taxon>Propionibacteriaceae</taxon>
        <taxon>Tessaracoccus</taxon>
    </lineage>
</organism>
<dbReference type="Gene3D" id="3.30.160.60">
    <property type="entry name" value="Classic Zinc Finger"/>
    <property type="match status" value="1"/>
</dbReference>
<evidence type="ECO:0000313" key="9">
    <source>
        <dbReference type="Proteomes" id="UP000516117"/>
    </source>
</evidence>
<dbReference type="PANTHER" id="PTHR30518">
    <property type="entry name" value="ENDOLYTIC MUREIN TRANSGLYCOSYLASE"/>
    <property type="match status" value="1"/>
</dbReference>
<sequence length="372" mass="40263">MSPAFSDNDNRLDWRKIGYHARSAFAVLLSLSVLIGGGWFIYSKANDAYIAWRTADDYMGEGNGESVEVLIPSGPSPTQVGDLLTEAGVVKSTKTFRKVAIESGKWAQLKAGRYKLIKEIPAETALDMLMDSTNLQILWVLFPEGTTNQEQVKIMAKDTSLPEADIAAALADVESLKLPAYAAGDPEGYLFPSRYQVAEPPSATAVLQTQVRQFQKVAESLGLEGRAAELSISPHNVVTVASIIAAEVAKPEDQPMVAAVIYNRINQGMKLEMDSTVHYAIGDFSTVTTTAEQRATESPYNTYLNTGLPPGAISNPGESALKAALYPADTDALFFVTVDLDTGETKFAATLEEHNANVAQFQQWCQANKGRC</sequence>
<keyword evidence="3 7" id="KW-1133">Transmembrane helix</keyword>
<comment type="similarity">
    <text evidence="7">Belongs to the transglycosylase MltG family.</text>
</comment>
<dbReference type="GO" id="GO:0009252">
    <property type="term" value="P:peptidoglycan biosynthetic process"/>
    <property type="evidence" value="ECO:0007669"/>
    <property type="project" value="UniProtKB-UniRule"/>
</dbReference>
<dbReference type="Pfam" id="PF02618">
    <property type="entry name" value="YceG"/>
    <property type="match status" value="1"/>
</dbReference>
<dbReference type="Gene3D" id="3.30.1490.480">
    <property type="entry name" value="Endolytic murein transglycosylase"/>
    <property type="match status" value="1"/>
</dbReference>
<dbReference type="Proteomes" id="UP000516117">
    <property type="component" value="Chromosome"/>
</dbReference>